<feature type="region of interest" description="Disordered" evidence="1">
    <location>
        <begin position="36"/>
        <end position="60"/>
    </location>
</feature>
<dbReference type="EMBL" id="VSRR010012981">
    <property type="protein sequence ID" value="MPC55211.1"/>
    <property type="molecule type" value="Genomic_DNA"/>
</dbReference>
<evidence type="ECO:0000313" key="3">
    <source>
        <dbReference type="Proteomes" id="UP000324222"/>
    </source>
</evidence>
<evidence type="ECO:0000313" key="2">
    <source>
        <dbReference type="EMBL" id="MPC55211.1"/>
    </source>
</evidence>
<sequence length="60" mass="6866">MRNVRFHARHCYLCYVFSTQRLVSDTETVIIPGKITKIPPQVPPTGRDKTPITPEEGLEK</sequence>
<accession>A0A5B7G5E7</accession>
<reference evidence="2 3" key="1">
    <citation type="submission" date="2019-05" db="EMBL/GenBank/DDBJ databases">
        <title>Another draft genome of Portunus trituberculatus and its Hox gene families provides insights of decapod evolution.</title>
        <authorList>
            <person name="Jeong J.-H."/>
            <person name="Song I."/>
            <person name="Kim S."/>
            <person name="Choi T."/>
            <person name="Kim D."/>
            <person name="Ryu S."/>
            <person name="Kim W."/>
        </authorList>
    </citation>
    <scope>NUCLEOTIDE SEQUENCE [LARGE SCALE GENOMIC DNA]</scope>
    <source>
        <tissue evidence="2">Muscle</tissue>
    </source>
</reference>
<dbReference type="Proteomes" id="UP000324222">
    <property type="component" value="Unassembled WGS sequence"/>
</dbReference>
<comment type="caution">
    <text evidence="2">The sequence shown here is derived from an EMBL/GenBank/DDBJ whole genome shotgun (WGS) entry which is preliminary data.</text>
</comment>
<gene>
    <name evidence="2" type="ORF">E2C01_049143</name>
</gene>
<proteinExistence type="predicted"/>
<protein>
    <submittedName>
        <fullName evidence="2">Uncharacterized protein</fullName>
    </submittedName>
</protein>
<name>A0A5B7G5E7_PORTR</name>
<dbReference type="AlphaFoldDB" id="A0A5B7G5E7"/>
<organism evidence="2 3">
    <name type="scientific">Portunus trituberculatus</name>
    <name type="common">Swimming crab</name>
    <name type="synonym">Neptunus trituberculatus</name>
    <dbReference type="NCBI Taxonomy" id="210409"/>
    <lineage>
        <taxon>Eukaryota</taxon>
        <taxon>Metazoa</taxon>
        <taxon>Ecdysozoa</taxon>
        <taxon>Arthropoda</taxon>
        <taxon>Crustacea</taxon>
        <taxon>Multicrustacea</taxon>
        <taxon>Malacostraca</taxon>
        <taxon>Eumalacostraca</taxon>
        <taxon>Eucarida</taxon>
        <taxon>Decapoda</taxon>
        <taxon>Pleocyemata</taxon>
        <taxon>Brachyura</taxon>
        <taxon>Eubrachyura</taxon>
        <taxon>Portunoidea</taxon>
        <taxon>Portunidae</taxon>
        <taxon>Portuninae</taxon>
        <taxon>Portunus</taxon>
    </lineage>
</organism>
<evidence type="ECO:0000256" key="1">
    <source>
        <dbReference type="SAM" id="MobiDB-lite"/>
    </source>
</evidence>
<keyword evidence="3" id="KW-1185">Reference proteome</keyword>